<dbReference type="EMBL" id="CAMXCT030003079">
    <property type="protein sequence ID" value="CAL4789594.1"/>
    <property type="molecule type" value="Genomic_DNA"/>
</dbReference>
<evidence type="ECO:0000313" key="9">
    <source>
        <dbReference type="Proteomes" id="UP001152797"/>
    </source>
</evidence>
<reference evidence="7" key="2">
    <citation type="submission" date="2024-04" db="EMBL/GenBank/DDBJ databases">
        <authorList>
            <person name="Chen Y."/>
            <person name="Shah S."/>
            <person name="Dougan E. K."/>
            <person name="Thang M."/>
            <person name="Chan C."/>
        </authorList>
    </citation>
    <scope>NUCLEOTIDE SEQUENCE [LARGE SCALE GENOMIC DNA]</scope>
</reference>
<comment type="caution">
    <text evidence="6">The sequence shown here is derived from an EMBL/GenBank/DDBJ whole genome shotgun (WGS) entry which is preliminary data.</text>
</comment>
<dbReference type="InterPro" id="IPR027417">
    <property type="entry name" value="P-loop_NTPase"/>
</dbReference>
<feature type="region of interest" description="Disordered" evidence="4">
    <location>
        <begin position="95"/>
        <end position="116"/>
    </location>
</feature>
<protein>
    <submittedName>
        <fullName evidence="8">Chaperone protein ClpC1, chloroplastic</fullName>
    </submittedName>
</protein>
<dbReference type="PANTHER" id="PTHR11638">
    <property type="entry name" value="ATP-DEPENDENT CLP PROTEASE"/>
    <property type="match status" value="1"/>
</dbReference>
<keyword evidence="3" id="KW-0067">ATP-binding</keyword>
<feature type="compositionally biased region" description="Basic and acidic residues" evidence="4">
    <location>
        <begin position="95"/>
        <end position="106"/>
    </location>
</feature>
<dbReference type="SMART" id="SM01086">
    <property type="entry name" value="ClpB_D2-small"/>
    <property type="match status" value="1"/>
</dbReference>
<sequence>MGCSSSKTSKAAKPQEAVYAAPRAEQAEQAEQAQPAVESTEAAVEAVEAVETKEATEVTAEQPVPTEAKEDEEKVDVEEAEKAIGELKDTELKTSHVEVKPEKAEDTETVTTATKEDSPRLLDVKVEAAETQTGPCVCGSLWHMRRHGVLTLGACRGLGSRRLLVRLENVCAEIDPISALLPTRRMRTAAGIGSYGELRRAVQAQLQQKFRPEFLNRIDELLVFQALSNVQLTKIVQLVLGDAQQRAIIAFDQVIWVMDTASAALQTGRAHRPLDLNWTAELEELVISKGSNVNYGARPLRRAVQRLFEDPLAEFLVAGELKQGGPVTVDVEDNSVVLRYDGRTLRPCCVAKEVRDFCFVILRCAETAESHSWGPLVFIFEQIISLNK</sequence>
<evidence type="ECO:0000313" key="7">
    <source>
        <dbReference type="EMBL" id="CAL1155657.1"/>
    </source>
</evidence>
<proteinExistence type="predicted"/>
<dbReference type="GO" id="GO:0034605">
    <property type="term" value="P:cellular response to heat"/>
    <property type="evidence" value="ECO:0007669"/>
    <property type="project" value="TreeGrafter"/>
</dbReference>
<dbReference type="PANTHER" id="PTHR11638:SF155">
    <property type="entry name" value="CHAPERONE PROTEIN CLPC1, CHLOROPLASTIC-LIKE"/>
    <property type="match status" value="1"/>
</dbReference>
<reference evidence="6" key="1">
    <citation type="submission" date="2022-10" db="EMBL/GenBank/DDBJ databases">
        <authorList>
            <person name="Chen Y."/>
            <person name="Dougan E. K."/>
            <person name="Chan C."/>
            <person name="Rhodes N."/>
            <person name="Thang M."/>
        </authorList>
    </citation>
    <scope>NUCLEOTIDE SEQUENCE</scope>
</reference>
<keyword evidence="9" id="KW-1185">Reference proteome</keyword>
<dbReference type="InterPro" id="IPR019489">
    <property type="entry name" value="Clp_ATPase_C"/>
</dbReference>
<evidence type="ECO:0000313" key="8">
    <source>
        <dbReference type="EMBL" id="CAL4789594.1"/>
    </source>
</evidence>
<accession>A0A9P1D479</accession>
<organism evidence="6">
    <name type="scientific">Cladocopium goreaui</name>
    <dbReference type="NCBI Taxonomy" id="2562237"/>
    <lineage>
        <taxon>Eukaryota</taxon>
        <taxon>Sar</taxon>
        <taxon>Alveolata</taxon>
        <taxon>Dinophyceae</taxon>
        <taxon>Suessiales</taxon>
        <taxon>Symbiodiniaceae</taxon>
        <taxon>Cladocopium</taxon>
    </lineage>
</organism>
<dbReference type="GO" id="GO:0005524">
    <property type="term" value="F:ATP binding"/>
    <property type="evidence" value="ECO:0007669"/>
    <property type="project" value="UniProtKB-KW"/>
</dbReference>
<dbReference type="InterPro" id="IPR050130">
    <property type="entry name" value="ClpA_ClpB"/>
</dbReference>
<dbReference type="GO" id="GO:0016887">
    <property type="term" value="F:ATP hydrolysis activity"/>
    <property type="evidence" value="ECO:0007669"/>
    <property type="project" value="TreeGrafter"/>
</dbReference>
<name>A0A9P1D479_9DINO</name>
<dbReference type="Gene3D" id="1.10.8.60">
    <property type="match status" value="1"/>
</dbReference>
<evidence type="ECO:0000256" key="1">
    <source>
        <dbReference type="ARBA" id="ARBA00022737"/>
    </source>
</evidence>
<dbReference type="OrthoDB" id="987204at2759"/>
<dbReference type="EMBL" id="CAMXCT010003079">
    <property type="protein sequence ID" value="CAI4002282.1"/>
    <property type="molecule type" value="Genomic_DNA"/>
</dbReference>
<dbReference type="Proteomes" id="UP001152797">
    <property type="component" value="Unassembled WGS sequence"/>
</dbReference>
<evidence type="ECO:0000256" key="2">
    <source>
        <dbReference type="ARBA" id="ARBA00022741"/>
    </source>
</evidence>
<dbReference type="GO" id="GO:0005737">
    <property type="term" value="C:cytoplasm"/>
    <property type="evidence" value="ECO:0007669"/>
    <property type="project" value="TreeGrafter"/>
</dbReference>
<dbReference type="AlphaFoldDB" id="A0A9P1D479"/>
<keyword evidence="2" id="KW-0547">Nucleotide-binding</keyword>
<keyword evidence="1" id="KW-0677">Repeat</keyword>
<evidence type="ECO:0000256" key="4">
    <source>
        <dbReference type="SAM" id="MobiDB-lite"/>
    </source>
</evidence>
<evidence type="ECO:0000313" key="6">
    <source>
        <dbReference type="EMBL" id="CAI4002282.1"/>
    </source>
</evidence>
<gene>
    <name evidence="6" type="ORF">C1SCF055_LOCUS28247</name>
</gene>
<evidence type="ECO:0000259" key="5">
    <source>
        <dbReference type="SMART" id="SM01086"/>
    </source>
</evidence>
<feature type="domain" description="Clp ATPase C-terminal" evidence="5">
    <location>
        <begin position="227"/>
        <end position="338"/>
    </location>
</feature>
<dbReference type="SUPFAM" id="SSF52540">
    <property type="entry name" value="P-loop containing nucleoside triphosphate hydrolases"/>
    <property type="match status" value="1"/>
</dbReference>
<dbReference type="EMBL" id="CAMXCT020003079">
    <property type="protein sequence ID" value="CAL1155657.1"/>
    <property type="molecule type" value="Genomic_DNA"/>
</dbReference>
<evidence type="ECO:0000256" key="3">
    <source>
        <dbReference type="ARBA" id="ARBA00022840"/>
    </source>
</evidence>
<feature type="region of interest" description="Disordered" evidence="4">
    <location>
        <begin position="1"/>
        <end position="78"/>
    </location>
</feature>
<feature type="compositionally biased region" description="Low complexity" evidence="4">
    <location>
        <begin position="20"/>
        <end position="49"/>
    </location>
</feature>
<dbReference type="Pfam" id="PF10431">
    <property type="entry name" value="ClpB_D2-small"/>
    <property type="match status" value="1"/>
</dbReference>